<dbReference type="AlphaFoldDB" id="A0A8J2PRS4"/>
<dbReference type="CDD" id="cd00170">
    <property type="entry name" value="SEC14"/>
    <property type="match status" value="1"/>
</dbReference>
<dbReference type="SMART" id="SM01100">
    <property type="entry name" value="CRAL_TRIO_N"/>
    <property type="match status" value="1"/>
</dbReference>
<gene>
    <name evidence="2" type="ORF">AFUS01_LOCUS43695</name>
</gene>
<dbReference type="Pfam" id="PF00650">
    <property type="entry name" value="CRAL_TRIO"/>
    <property type="match status" value="1"/>
</dbReference>
<organism evidence="2 3">
    <name type="scientific">Allacma fusca</name>
    <dbReference type="NCBI Taxonomy" id="39272"/>
    <lineage>
        <taxon>Eukaryota</taxon>
        <taxon>Metazoa</taxon>
        <taxon>Ecdysozoa</taxon>
        <taxon>Arthropoda</taxon>
        <taxon>Hexapoda</taxon>
        <taxon>Collembola</taxon>
        <taxon>Symphypleona</taxon>
        <taxon>Sminthuridae</taxon>
        <taxon>Allacma</taxon>
    </lineage>
</organism>
<dbReference type="PANTHER" id="PTHR23324:SF83">
    <property type="entry name" value="SEC14-LIKE PROTEIN 2"/>
    <property type="match status" value="1"/>
</dbReference>
<comment type="caution">
    <text evidence="2">The sequence shown here is derived from an EMBL/GenBank/DDBJ whole genome shotgun (WGS) entry which is preliminary data.</text>
</comment>
<dbReference type="Proteomes" id="UP000708208">
    <property type="component" value="Unassembled WGS sequence"/>
</dbReference>
<feature type="domain" description="CRAL-TRIO" evidence="1">
    <location>
        <begin position="87"/>
        <end position="259"/>
    </location>
</feature>
<protein>
    <recommendedName>
        <fullName evidence="1">CRAL-TRIO domain-containing protein</fullName>
    </recommendedName>
</protein>
<sequence>MDFQNMSRTEIAISQLKYAVPDLLEDWKEYKIDLYLLRWLKAQNMDVKKAEKMMRESLNWRKENKCEQWLEQSFHPGISSLINLHKGRCKNGAPIACIDAGTADLRNFIDKFGKGESYKFVMQNMIVDEITTMKWNEDRFLGSSSDRITESSFQGNVLVIDLKNVSYRLISSMKAIQLIKKVLTDYLNYIPELGSELILVNCNGIILPIINMFNSLMEGRHTSVTIYGTNEKKWKEVLLQRADPDQLPESFGGTVKMAPYR</sequence>
<dbReference type="PANTHER" id="PTHR23324">
    <property type="entry name" value="SEC14 RELATED PROTEIN"/>
    <property type="match status" value="1"/>
</dbReference>
<dbReference type="EMBL" id="CAJVCH010570140">
    <property type="protein sequence ID" value="CAG7834165.1"/>
    <property type="molecule type" value="Genomic_DNA"/>
</dbReference>
<reference evidence="2" key="1">
    <citation type="submission" date="2021-06" db="EMBL/GenBank/DDBJ databases">
        <authorList>
            <person name="Hodson N. C."/>
            <person name="Mongue J. A."/>
            <person name="Jaron S. K."/>
        </authorList>
    </citation>
    <scope>NUCLEOTIDE SEQUENCE</scope>
</reference>
<name>A0A8J2PRS4_9HEXA</name>
<dbReference type="InterPro" id="IPR001251">
    <property type="entry name" value="CRAL-TRIO_dom"/>
</dbReference>
<accession>A0A8J2PRS4</accession>
<dbReference type="PROSITE" id="PS50191">
    <property type="entry name" value="CRAL_TRIO"/>
    <property type="match status" value="1"/>
</dbReference>
<evidence type="ECO:0000259" key="1">
    <source>
        <dbReference type="PROSITE" id="PS50191"/>
    </source>
</evidence>
<dbReference type="InterPro" id="IPR051064">
    <property type="entry name" value="SEC14/CRAL-TRIO_domain"/>
</dbReference>
<proteinExistence type="predicted"/>
<dbReference type="InterPro" id="IPR011074">
    <property type="entry name" value="CRAL/TRIO_N_dom"/>
</dbReference>
<evidence type="ECO:0000313" key="3">
    <source>
        <dbReference type="Proteomes" id="UP000708208"/>
    </source>
</evidence>
<evidence type="ECO:0000313" key="2">
    <source>
        <dbReference type="EMBL" id="CAG7834165.1"/>
    </source>
</evidence>
<keyword evidence="3" id="KW-1185">Reference proteome</keyword>
<dbReference type="OrthoDB" id="1434354at2759"/>
<dbReference type="GO" id="GO:0005737">
    <property type="term" value="C:cytoplasm"/>
    <property type="evidence" value="ECO:0007669"/>
    <property type="project" value="TreeGrafter"/>
</dbReference>